<protein>
    <submittedName>
        <fullName evidence="2">Uncharacterized protein</fullName>
    </submittedName>
</protein>
<gene>
    <name evidence="2" type="ORF">K7432_016006</name>
</gene>
<organism evidence="2 3">
    <name type="scientific">Basidiobolus ranarum</name>
    <dbReference type="NCBI Taxonomy" id="34480"/>
    <lineage>
        <taxon>Eukaryota</taxon>
        <taxon>Fungi</taxon>
        <taxon>Fungi incertae sedis</taxon>
        <taxon>Zoopagomycota</taxon>
        <taxon>Entomophthoromycotina</taxon>
        <taxon>Basidiobolomycetes</taxon>
        <taxon>Basidiobolales</taxon>
        <taxon>Basidiobolaceae</taxon>
        <taxon>Basidiobolus</taxon>
    </lineage>
</organism>
<comment type="caution">
    <text evidence="2">The sequence shown here is derived from an EMBL/GenBank/DDBJ whole genome shotgun (WGS) entry which is preliminary data.</text>
</comment>
<evidence type="ECO:0000313" key="3">
    <source>
        <dbReference type="Proteomes" id="UP001479436"/>
    </source>
</evidence>
<accession>A0ABR2VM86</accession>
<proteinExistence type="predicted"/>
<feature type="chain" id="PRO_5045398468" evidence="1">
    <location>
        <begin position="20"/>
        <end position="111"/>
    </location>
</feature>
<name>A0ABR2VM86_9FUNG</name>
<reference evidence="2 3" key="1">
    <citation type="submission" date="2023-04" db="EMBL/GenBank/DDBJ databases">
        <title>Genome of Basidiobolus ranarum AG-B5.</title>
        <authorList>
            <person name="Stajich J.E."/>
            <person name="Carter-House D."/>
            <person name="Gryganskyi A."/>
        </authorList>
    </citation>
    <scope>NUCLEOTIDE SEQUENCE [LARGE SCALE GENOMIC DNA]</scope>
    <source>
        <strain evidence="2 3">AG-B5</strain>
    </source>
</reference>
<keyword evidence="1" id="KW-0732">Signal</keyword>
<dbReference type="Proteomes" id="UP001479436">
    <property type="component" value="Unassembled WGS sequence"/>
</dbReference>
<dbReference type="EMBL" id="JASJQH010009281">
    <property type="protein sequence ID" value="KAK9680208.1"/>
    <property type="molecule type" value="Genomic_DNA"/>
</dbReference>
<sequence>MRFVLTLLAVLCTIFSTIAAPLPLKAAINANIGTSLTPGSYEDINAKISFLDAKITAVVCLRSGEELPTGMVPNPSTQCSPDIDARIDALGLNIRAIVCVADGIKVVATVQ</sequence>
<feature type="signal peptide" evidence="1">
    <location>
        <begin position="1"/>
        <end position="19"/>
    </location>
</feature>
<evidence type="ECO:0000256" key="1">
    <source>
        <dbReference type="SAM" id="SignalP"/>
    </source>
</evidence>
<keyword evidence="3" id="KW-1185">Reference proteome</keyword>
<evidence type="ECO:0000313" key="2">
    <source>
        <dbReference type="EMBL" id="KAK9680208.1"/>
    </source>
</evidence>